<gene>
    <name evidence="2" type="ORF">DFH08DRAFT_993443</name>
</gene>
<evidence type="ECO:0000313" key="3">
    <source>
        <dbReference type="Proteomes" id="UP001218218"/>
    </source>
</evidence>
<feature type="region of interest" description="Disordered" evidence="1">
    <location>
        <begin position="83"/>
        <end position="106"/>
    </location>
</feature>
<dbReference type="Proteomes" id="UP001218218">
    <property type="component" value="Unassembled WGS sequence"/>
</dbReference>
<organism evidence="2 3">
    <name type="scientific">Mycena albidolilacea</name>
    <dbReference type="NCBI Taxonomy" id="1033008"/>
    <lineage>
        <taxon>Eukaryota</taxon>
        <taxon>Fungi</taxon>
        <taxon>Dikarya</taxon>
        <taxon>Basidiomycota</taxon>
        <taxon>Agaricomycotina</taxon>
        <taxon>Agaricomycetes</taxon>
        <taxon>Agaricomycetidae</taxon>
        <taxon>Agaricales</taxon>
        <taxon>Marasmiineae</taxon>
        <taxon>Mycenaceae</taxon>
        <taxon>Mycena</taxon>
    </lineage>
</organism>
<feature type="compositionally biased region" description="Basic and acidic residues" evidence="1">
    <location>
        <begin position="157"/>
        <end position="176"/>
    </location>
</feature>
<sequence length="216" mass="24400">MGKAKSRSRNTNQIQHVLHATLHWCCKRQTRGGAGRTTVSVGDFCVTEPRNKHAELREGGLTMGLTPNPRYRWAQGRWESRNRMQGHKDNCDPWSEGNGLEGTEHREMKDKIEPRWRSGSGEVPRGVRARIATERGIYNAEEWLCKAGGPAGGPDAKGSERGGGRKRKEGNDRIDEVSTDSPIWTGRMRLCTDHQWRQARARGRPTCSGVVRWKMD</sequence>
<protein>
    <submittedName>
        <fullName evidence="2">Uncharacterized protein</fullName>
    </submittedName>
</protein>
<name>A0AAD6YYA1_9AGAR</name>
<evidence type="ECO:0000313" key="2">
    <source>
        <dbReference type="EMBL" id="KAJ7301580.1"/>
    </source>
</evidence>
<evidence type="ECO:0000256" key="1">
    <source>
        <dbReference type="SAM" id="MobiDB-lite"/>
    </source>
</evidence>
<dbReference type="AlphaFoldDB" id="A0AAD6YYA1"/>
<reference evidence="2" key="1">
    <citation type="submission" date="2023-03" db="EMBL/GenBank/DDBJ databases">
        <title>Massive genome expansion in bonnet fungi (Mycena s.s.) driven by repeated elements and novel gene families across ecological guilds.</title>
        <authorList>
            <consortium name="Lawrence Berkeley National Laboratory"/>
            <person name="Harder C.B."/>
            <person name="Miyauchi S."/>
            <person name="Viragh M."/>
            <person name="Kuo A."/>
            <person name="Thoen E."/>
            <person name="Andreopoulos B."/>
            <person name="Lu D."/>
            <person name="Skrede I."/>
            <person name="Drula E."/>
            <person name="Henrissat B."/>
            <person name="Morin E."/>
            <person name="Kohler A."/>
            <person name="Barry K."/>
            <person name="LaButti K."/>
            <person name="Morin E."/>
            <person name="Salamov A."/>
            <person name="Lipzen A."/>
            <person name="Mereny Z."/>
            <person name="Hegedus B."/>
            <person name="Baldrian P."/>
            <person name="Stursova M."/>
            <person name="Weitz H."/>
            <person name="Taylor A."/>
            <person name="Grigoriev I.V."/>
            <person name="Nagy L.G."/>
            <person name="Martin F."/>
            <person name="Kauserud H."/>
        </authorList>
    </citation>
    <scope>NUCLEOTIDE SEQUENCE</scope>
    <source>
        <strain evidence="2">CBHHK002</strain>
    </source>
</reference>
<dbReference type="EMBL" id="JARIHO010000131">
    <property type="protein sequence ID" value="KAJ7301580.1"/>
    <property type="molecule type" value="Genomic_DNA"/>
</dbReference>
<comment type="caution">
    <text evidence="2">The sequence shown here is derived from an EMBL/GenBank/DDBJ whole genome shotgun (WGS) entry which is preliminary data.</text>
</comment>
<proteinExistence type="predicted"/>
<accession>A0AAD6YYA1</accession>
<feature type="region of interest" description="Disordered" evidence="1">
    <location>
        <begin position="148"/>
        <end position="181"/>
    </location>
</feature>
<keyword evidence="3" id="KW-1185">Reference proteome</keyword>